<feature type="non-terminal residue" evidence="1">
    <location>
        <position position="87"/>
    </location>
</feature>
<sequence length="87" mass="9243">MVDINIRSSTMLEIENGNLSVESGVMSTTGDPTIFGNLKPPQEAVEAVCASIQSMNFNGYAPSVGYQEAREAVAKYVSTPEAEVTAK</sequence>
<dbReference type="GO" id="GO:0006572">
    <property type="term" value="P:L-tyrosine catabolic process"/>
    <property type="evidence" value="ECO:0007669"/>
    <property type="project" value="TreeGrafter"/>
</dbReference>
<dbReference type="OrthoDB" id="7042322at2759"/>
<reference evidence="1" key="2">
    <citation type="submission" date="2017-10" db="EMBL/GenBank/DDBJ databases">
        <title>Ladona fulva Genome sequencing and assembly.</title>
        <authorList>
            <person name="Murali S."/>
            <person name="Richards S."/>
            <person name="Bandaranaike D."/>
            <person name="Bellair M."/>
            <person name="Blankenburg K."/>
            <person name="Chao H."/>
            <person name="Dinh H."/>
            <person name="Doddapaneni H."/>
            <person name="Dugan-Rocha S."/>
            <person name="Elkadiri S."/>
            <person name="Gnanaolivu R."/>
            <person name="Hernandez B."/>
            <person name="Skinner E."/>
            <person name="Javaid M."/>
            <person name="Lee S."/>
            <person name="Li M."/>
            <person name="Ming W."/>
            <person name="Munidasa M."/>
            <person name="Muniz J."/>
            <person name="Nguyen L."/>
            <person name="Hughes D."/>
            <person name="Osuji N."/>
            <person name="Pu L.-L."/>
            <person name="Puazo M."/>
            <person name="Qu C."/>
            <person name="Quiroz J."/>
            <person name="Raj R."/>
            <person name="Weissenberger G."/>
            <person name="Xin Y."/>
            <person name="Zou X."/>
            <person name="Han Y."/>
            <person name="Worley K."/>
            <person name="Muzny D."/>
            <person name="Gibbs R."/>
        </authorList>
    </citation>
    <scope>NUCLEOTIDE SEQUENCE</scope>
    <source>
        <strain evidence="1">Sampled in the wild</strain>
    </source>
</reference>
<dbReference type="Gene3D" id="3.90.1150.10">
    <property type="entry name" value="Aspartate Aminotransferase, domain 1"/>
    <property type="match status" value="1"/>
</dbReference>
<keyword evidence="2" id="KW-1185">Reference proteome</keyword>
<dbReference type="InterPro" id="IPR015422">
    <property type="entry name" value="PyrdxlP-dep_Trfase_small"/>
</dbReference>
<dbReference type="Proteomes" id="UP000792457">
    <property type="component" value="Unassembled WGS sequence"/>
</dbReference>
<dbReference type="GO" id="GO:0004838">
    <property type="term" value="F:L-tyrosine-2-oxoglutarate transaminase activity"/>
    <property type="evidence" value="ECO:0007669"/>
    <property type="project" value="TreeGrafter"/>
</dbReference>
<dbReference type="Gene3D" id="3.40.640.10">
    <property type="entry name" value="Type I PLP-dependent aspartate aminotransferase-like (Major domain)"/>
    <property type="match status" value="1"/>
</dbReference>
<proteinExistence type="predicted"/>
<reference evidence="1" key="1">
    <citation type="submission" date="2013-04" db="EMBL/GenBank/DDBJ databases">
        <authorList>
            <person name="Qu J."/>
            <person name="Murali S.C."/>
            <person name="Bandaranaike D."/>
            <person name="Bellair M."/>
            <person name="Blankenburg K."/>
            <person name="Chao H."/>
            <person name="Dinh H."/>
            <person name="Doddapaneni H."/>
            <person name="Downs B."/>
            <person name="Dugan-Rocha S."/>
            <person name="Elkadiri S."/>
            <person name="Gnanaolivu R.D."/>
            <person name="Hernandez B."/>
            <person name="Javaid M."/>
            <person name="Jayaseelan J.C."/>
            <person name="Lee S."/>
            <person name="Li M."/>
            <person name="Ming W."/>
            <person name="Munidasa M."/>
            <person name="Muniz J."/>
            <person name="Nguyen L."/>
            <person name="Ongeri F."/>
            <person name="Osuji N."/>
            <person name="Pu L.-L."/>
            <person name="Puazo M."/>
            <person name="Qu C."/>
            <person name="Quiroz J."/>
            <person name="Raj R."/>
            <person name="Weissenberger G."/>
            <person name="Xin Y."/>
            <person name="Zou X."/>
            <person name="Han Y."/>
            <person name="Richards S."/>
            <person name="Worley K."/>
            <person name="Muzny D."/>
            <person name="Gibbs R."/>
        </authorList>
    </citation>
    <scope>NUCLEOTIDE SEQUENCE</scope>
    <source>
        <strain evidence="1">Sampled in the wild</strain>
    </source>
</reference>
<dbReference type="PANTHER" id="PTHR45744">
    <property type="entry name" value="TYROSINE AMINOTRANSFERASE"/>
    <property type="match status" value="1"/>
</dbReference>
<accession>A0A8K0KJC3</accession>
<dbReference type="GO" id="GO:0006559">
    <property type="term" value="P:L-phenylalanine catabolic process"/>
    <property type="evidence" value="ECO:0007669"/>
    <property type="project" value="TreeGrafter"/>
</dbReference>
<organism evidence="1 2">
    <name type="scientific">Ladona fulva</name>
    <name type="common">Scarce chaser dragonfly</name>
    <name type="synonym">Libellula fulva</name>
    <dbReference type="NCBI Taxonomy" id="123851"/>
    <lineage>
        <taxon>Eukaryota</taxon>
        <taxon>Metazoa</taxon>
        <taxon>Ecdysozoa</taxon>
        <taxon>Arthropoda</taxon>
        <taxon>Hexapoda</taxon>
        <taxon>Insecta</taxon>
        <taxon>Pterygota</taxon>
        <taxon>Palaeoptera</taxon>
        <taxon>Odonata</taxon>
        <taxon>Epiprocta</taxon>
        <taxon>Anisoptera</taxon>
        <taxon>Libelluloidea</taxon>
        <taxon>Libellulidae</taxon>
        <taxon>Ladona</taxon>
    </lineage>
</organism>
<dbReference type="InterPro" id="IPR015424">
    <property type="entry name" value="PyrdxlP-dep_Trfase"/>
</dbReference>
<evidence type="ECO:0000313" key="2">
    <source>
        <dbReference type="Proteomes" id="UP000792457"/>
    </source>
</evidence>
<dbReference type="InterPro" id="IPR015421">
    <property type="entry name" value="PyrdxlP-dep_Trfase_major"/>
</dbReference>
<dbReference type="EMBL" id="KZ308992">
    <property type="protein sequence ID" value="KAG8236102.1"/>
    <property type="molecule type" value="Genomic_DNA"/>
</dbReference>
<name>A0A8K0KJC3_LADFU</name>
<comment type="caution">
    <text evidence="1">The sequence shown here is derived from an EMBL/GenBank/DDBJ whole genome shotgun (WGS) entry which is preliminary data.</text>
</comment>
<evidence type="ECO:0000313" key="1">
    <source>
        <dbReference type="EMBL" id="KAG8236102.1"/>
    </source>
</evidence>
<dbReference type="PANTHER" id="PTHR45744:SF2">
    <property type="entry name" value="TYROSINE AMINOTRANSFERASE"/>
    <property type="match status" value="1"/>
</dbReference>
<protein>
    <submittedName>
        <fullName evidence="1">Uncharacterized protein</fullName>
    </submittedName>
</protein>
<dbReference type="SUPFAM" id="SSF53383">
    <property type="entry name" value="PLP-dependent transferases"/>
    <property type="match status" value="1"/>
</dbReference>
<dbReference type="AlphaFoldDB" id="A0A8K0KJC3"/>
<gene>
    <name evidence="1" type="ORF">J437_LFUL000464</name>
</gene>